<dbReference type="EMBL" id="QURN01000014">
    <property type="protein sequence ID" value="RFC65717.1"/>
    <property type="molecule type" value="Genomic_DNA"/>
</dbReference>
<reference evidence="3" key="1">
    <citation type="submission" date="2018-08" db="EMBL/GenBank/DDBJ databases">
        <authorList>
            <person name="Im W.T."/>
        </authorList>
    </citation>
    <scope>NUCLEOTIDE SEQUENCE [LARGE SCALE GENOMIC DNA]</scope>
    <source>
        <strain evidence="3">LA-28</strain>
    </source>
</reference>
<accession>A0A371X906</accession>
<name>A0A371X906_9HYPH</name>
<gene>
    <name evidence="2" type="ORF">DY251_16900</name>
</gene>
<keyword evidence="3" id="KW-1185">Reference proteome</keyword>
<organism evidence="2 3">
    <name type="scientific">Mesorhizobium denitrificans</name>
    <dbReference type="NCBI Taxonomy" id="2294114"/>
    <lineage>
        <taxon>Bacteria</taxon>
        <taxon>Pseudomonadati</taxon>
        <taxon>Pseudomonadota</taxon>
        <taxon>Alphaproteobacteria</taxon>
        <taxon>Hyphomicrobiales</taxon>
        <taxon>Phyllobacteriaceae</taxon>
        <taxon>Mesorhizobium</taxon>
    </lineage>
</organism>
<evidence type="ECO:0000313" key="2">
    <source>
        <dbReference type="EMBL" id="RFC65717.1"/>
    </source>
</evidence>
<comment type="caution">
    <text evidence="2">The sequence shown here is derived from an EMBL/GenBank/DDBJ whole genome shotgun (WGS) entry which is preliminary data.</text>
</comment>
<feature type="compositionally biased region" description="Low complexity" evidence="1">
    <location>
        <begin position="56"/>
        <end position="65"/>
    </location>
</feature>
<dbReference type="Proteomes" id="UP000262379">
    <property type="component" value="Unassembled WGS sequence"/>
</dbReference>
<proteinExistence type="predicted"/>
<evidence type="ECO:0000313" key="3">
    <source>
        <dbReference type="Proteomes" id="UP000262379"/>
    </source>
</evidence>
<sequence>MSGNRDERIRERAHAIWDREGKPEGAAQRHWQQAEGEIEKEDSAPKKAAAKKPAAKKPVATSASAKAKKTGADAAPAKRSKDTKKPSKA</sequence>
<feature type="compositionally biased region" description="Basic and acidic residues" evidence="1">
    <location>
        <begin position="79"/>
        <end position="89"/>
    </location>
</feature>
<dbReference type="Pfam" id="PF11154">
    <property type="entry name" value="DUF2934"/>
    <property type="match status" value="1"/>
</dbReference>
<dbReference type="InterPro" id="IPR021327">
    <property type="entry name" value="DUF2934"/>
</dbReference>
<feature type="compositionally biased region" description="Basic and acidic residues" evidence="1">
    <location>
        <begin position="1"/>
        <end position="23"/>
    </location>
</feature>
<dbReference type="AlphaFoldDB" id="A0A371X906"/>
<protein>
    <submittedName>
        <fullName evidence="2">DUF2934 domain-containing protein</fullName>
    </submittedName>
</protein>
<dbReference type="RefSeq" id="WP_116625088.1">
    <property type="nucleotide sequence ID" value="NZ_QURN01000014.1"/>
</dbReference>
<evidence type="ECO:0000256" key="1">
    <source>
        <dbReference type="SAM" id="MobiDB-lite"/>
    </source>
</evidence>
<feature type="region of interest" description="Disordered" evidence="1">
    <location>
        <begin position="1"/>
        <end position="89"/>
    </location>
</feature>